<keyword evidence="2" id="KW-1185">Reference proteome</keyword>
<evidence type="ECO:0000313" key="2">
    <source>
        <dbReference type="Proteomes" id="UP000321058"/>
    </source>
</evidence>
<proteinExistence type="predicted"/>
<reference evidence="1 2" key="1">
    <citation type="submission" date="2019-07" db="EMBL/GenBank/DDBJ databases">
        <title>Whole genome shotgun sequence of Reyranella soli NBRC 108950.</title>
        <authorList>
            <person name="Hosoyama A."/>
            <person name="Uohara A."/>
            <person name="Ohji S."/>
            <person name="Ichikawa N."/>
        </authorList>
    </citation>
    <scope>NUCLEOTIDE SEQUENCE [LARGE SCALE GENOMIC DNA]</scope>
    <source>
        <strain evidence="1 2">NBRC 108950</strain>
    </source>
</reference>
<gene>
    <name evidence="1" type="ORF">RSO01_62270</name>
</gene>
<sequence>MPHPRLVGRFVVALYERVGGAANPWRRADDVARYDGLPMGKLGEVLVAATSAGLVDRNANDPDLVTLTAAGLSAARGKTAR</sequence>
<dbReference type="Proteomes" id="UP000321058">
    <property type="component" value="Unassembled WGS sequence"/>
</dbReference>
<accession>A0A512NJD5</accession>
<evidence type="ECO:0000313" key="1">
    <source>
        <dbReference type="EMBL" id="GEP59061.1"/>
    </source>
</evidence>
<organism evidence="1 2">
    <name type="scientific">Reyranella soli</name>
    <dbReference type="NCBI Taxonomy" id="1230389"/>
    <lineage>
        <taxon>Bacteria</taxon>
        <taxon>Pseudomonadati</taxon>
        <taxon>Pseudomonadota</taxon>
        <taxon>Alphaproteobacteria</taxon>
        <taxon>Hyphomicrobiales</taxon>
        <taxon>Reyranellaceae</taxon>
        <taxon>Reyranella</taxon>
    </lineage>
</organism>
<protein>
    <submittedName>
        <fullName evidence="1">Uncharacterized protein</fullName>
    </submittedName>
</protein>
<dbReference type="EMBL" id="BKAJ01000118">
    <property type="protein sequence ID" value="GEP59061.1"/>
    <property type="molecule type" value="Genomic_DNA"/>
</dbReference>
<name>A0A512NJD5_9HYPH</name>
<comment type="caution">
    <text evidence="1">The sequence shown here is derived from an EMBL/GenBank/DDBJ whole genome shotgun (WGS) entry which is preliminary data.</text>
</comment>
<dbReference type="AlphaFoldDB" id="A0A512NJD5"/>